<dbReference type="SUPFAM" id="SSF51735">
    <property type="entry name" value="NAD(P)-binding Rossmann-fold domains"/>
    <property type="match status" value="1"/>
</dbReference>
<keyword evidence="5 8" id="KW-0641">Proline biosynthesis</keyword>
<dbReference type="FunFam" id="1.10.3730.10:FF:000001">
    <property type="entry name" value="Pyrroline-5-carboxylate reductase"/>
    <property type="match status" value="1"/>
</dbReference>
<proteinExistence type="inferred from homology"/>
<dbReference type="PANTHER" id="PTHR11645">
    <property type="entry name" value="PYRROLINE-5-CARBOXYLATE REDUCTASE"/>
    <property type="match status" value="1"/>
</dbReference>
<dbReference type="PROSITE" id="PS00521">
    <property type="entry name" value="P5CR"/>
    <property type="match status" value="1"/>
</dbReference>
<comment type="caution">
    <text evidence="11">The sequence shown here is derived from an EMBL/GenBank/DDBJ whole genome shotgun (WGS) entry which is preliminary data.</text>
</comment>
<dbReference type="InterPro" id="IPR053790">
    <property type="entry name" value="P5CR-like_CS"/>
</dbReference>
<dbReference type="InterPro" id="IPR000304">
    <property type="entry name" value="Pyrroline-COOH_reductase"/>
</dbReference>
<comment type="similarity">
    <text evidence="1 5 8">Belongs to the pyrroline-5-carboxylate reductase family.</text>
</comment>
<name>A0A2A9DN05_9CORY</name>
<dbReference type="Proteomes" id="UP000221653">
    <property type="component" value="Unassembled WGS sequence"/>
</dbReference>
<comment type="function">
    <text evidence="4 5">Catalyzes the reduction of 1-pyrroline-5-carboxylate (PCA) to L-proline.</text>
</comment>
<evidence type="ECO:0000256" key="6">
    <source>
        <dbReference type="NCBIfam" id="TIGR00112"/>
    </source>
</evidence>
<comment type="subcellular location">
    <subcellularLocation>
        <location evidence="5">Cytoplasm</location>
    </subcellularLocation>
</comment>
<feature type="domain" description="Pyrroline-5-carboxylate reductase dimerisation" evidence="10">
    <location>
        <begin position="161"/>
        <end position="264"/>
    </location>
</feature>
<evidence type="ECO:0000256" key="4">
    <source>
        <dbReference type="ARBA" id="ARBA00058118"/>
    </source>
</evidence>
<dbReference type="PIRSF" id="PIRSF000193">
    <property type="entry name" value="Pyrrol-5-carb_rd"/>
    <property type="match status" value="1"/>
</dbReference>
<accession>A0A2A9DN05</accession>
<sequence>MIGLIGAGHMGRAILDGLIGGGLNPSGLVVATRREEHATQLREELGVQAVTEPARAARGADIVIVATRVDQVPGVLEELSETLAANTQDTVVVSVAAGLTVAHLEEHLEAGTSVVRAMPNTPMALGKGVVVYTPGKRVSPEQEQAVVSLFERCAVVQRIEEKQMDAATSLMGSSPAYVYLMAEALIDAGVALGIPREAAARMANNTIAGAGEVLTQPGVDAASLRAAVCSPGGTTAAAVRELEESGFRGMFYRATEACTRRANDLGSH</sequence>
<dbReference type="STRING" id="1724.GCA_001044175_00845"/>
<dbReference type="GO" id="GO:0004735">
    <property type="term" value="F:pyrroline-5-carboxylate reductase activity"/>
    <property type="evidence" value="ECO:0007669"/>
    <property type="project" value="UniProtKB-UniRule"/>
</dbReference>
<dbReference type="Gene3D" id="1.10.3730.10">
    <property type="entry name" value="ProC C-terminal domain-like"/>
    <property type="match status" value="1"/>
</dbReference>
<evidence type="ECO:0000259" key="10">
    <source>
        <dbReference type="Pfam" id="PF14748"/>
    </source>
</evidence>
<keyword evidence="2 5" id="KW-0521">NADP</keyword>
<dbReference type="UniPathway" id="UPA00098">
    <property type="reaction ID" value="UER00361"/>
</dbReference>
<dbReference type="InterPro" id="IPR008927">
    <property type="entry name" value="6-PGluconate_DH-like_C_sf"/>
</dbReference>
<gene>
    <name evidence="5" type="primary">proC</name>
    <name evidence="11" type="ORF">ATK06_0388</name>
</gene>
<evidence type="ECO:0000256" key="7">
    <source>
        <dbReference type="PIRSR" id="PIRSR000193-1"/>
    </source>
</evidence>
<feature type="domain" description="Pyrroline-5-carboxylate reductase catalytic N-terminal" evidence="9">
    <location>
        <begin position="2"/>
        <end position="98"/>
    </location>
</feature>
<keyword evidence="5 8" id="KW-0028">Amino-acid biosynthesis</keyword>
<keyword evidence="12" id="KW-1185">Reference proteome</keyword>
<keyword evidence="3 5" id="KW-0560">Oxidoreductase</keyword>
<dbReference type="InterPro" id="IPR029036">
    <property type="entry name" value="P5CR_dimer"/>
</dbReference>
<evidence type="ECO:0000313" key="11">
    <source>
        <dbReference type="EMBL" id="PFG27332.1"/>
    </source>
</evidence>
<reference evidence="11 12" key="1">
    <citation type="submission" date="2017-10" db="EMBL/GenBank/DDBJ databases">
        <title>Sequencing the genomes of 1000 actinobacteria strains.</title>
        <authorList>
            <person name="Klenk H.-P."/>
        </authorList>
    </citation>
    <scope>NUCLEOTIDE SEQUENCE [LARGE SCALE GENOMIC DNA]</scope>
    <source>
        <strain evidence="11 12">DSM 20688</strain>
    </source>
</reference>
<dbReference type="GO" id="GO:0055129">
    <property type="term" value="P:L-proline biosynthetic process"/>
    <property type="evidence" value="ECO:0007669"/>
    <property type="project" value="UniProtKB-UniRule"/>
</dbReference>
<dbReference type="Pfam" id="PF14748">
    <property type="entry name" value="P5CR_dimer"/>
    <property type="match status" value="1"/>
</dbReference>
<dbReference type="HAMAP" id="MF_01925">
    <property type="entry name" value="P5C_reductase"/>
    <property type="match status" value="1"/>
</dbReference>
<dbReference type="EMBL" id="PDJF01000001">
    <property type="protein sequence ID" value="PFG27332.1"/>
    <property type="molecule type" value="Genomic_DNA"/>
</dbReference>
<dbReference type="GO" id="GO:0005737">
    <property type="term" value="C:cytoplasm"/>
    <property type="evidence" value="ECO:0007669"/>
    <property type="project" value="UniProtKB-SubCell"/>
</dbReference>
<evidence type="ECO:0000259" key="9">
    <source>
        <dbReference type="Pfam" id="PF03807"/>
    </source>
</evidence>
<organism evidence="11 12">
    <name type="scientific">Corynebacterium renale</name>
    <dbReference type="NCBI Taxonomy" id="1724"/>
    <lineage>
        <taxon>Bacteria</taxon>
        <taxon>Bacillati</taxon>
        <taxon>Actinomycetota</taxon>
        <taxon>Actinomycetes</taxon>
        <taxon>Mycobacteriales</taxon>
        <taxon>Corynebacteriaceae</taxon>
        <taxon>Corynebacterium</taxon>
    </lineage>
</organism>
<dbReference type="Pfam" id="PF03807">
    <property type="entry name" value="F420_oxidored"/>
    <property type="match status" value="1"/>
</dbReference>
<dbReference type="PANTHER" id="PTHR11645:SF0">
    <property type="entry name" value="PYRROLINE-5-CARBOXYLATE REDUCTASE 3"/>
    <property type="match status" value="1"/>
</dbReference>
<keyword evidence="5" id="KW-0963">Cytoplasm</keyword>
<dbReference type="SUPFAM" id="SSF48179">
    <property type="entry name" value="6-phosphogluconate dehydrogenase C-terminal domain-like"/>
    <property type="match status" value="1"/>
</dbReference>
<dbReference type="AlphaFoldDB" id="A0A2A9DN05"/>
<evidence type="ECO:0000256" key="3">
    <source>
        <dbReference type="ARBA" id="ARBA00023002"/>
    </source>
</evidence>
<protein>
    <recommendedName>
        <fullName evidence="5 6">Pyrroline-5-carboxylate reductase</fullName>
        <shortName evidence="5">P5C reductase</shortName>
        <shortName evidence="5">P5CR</shortName>
        <ecNumber evidence="5 6">1.5.1.2</ecNumber>
    </recommendedName>
    <alternativeName>
        <fullName evidence="5">PCA reductase</fullName>
    </alternativeName>
</protein>
<comment type="catalytic activity">
    <reaction evidence="5 8">
        <text>L-proline + NADP(+) = (S)-1-pyrroline-5-carboxylate + NADPH + 2 H(+)</text>
        <dbReference type="Rhea" id="RHEA:14109"/>
        <dbReference type="ChEBI" id="CHEBI:15378"/>
        <dbReference type="ChEBI" id="CHEBI:17388"/>
        <dbReference type="ChEBI" id="CHEBI:57783"/>
        <dbReference type="ChEBI" id="CHEBI:58349"/>
        <dbReference type="ChEBI" id="CHEBI:60039"/>
        <dbReference type="EC" id="1.5.1.2"/>
    </reaction>
</comment>
<comment type="catalytic activity">
    <reaction evidence="5">
        <text>L-proline + NAD(+) = (S)-1-pyrroline-5-carboxylate + NADH + 2 H(+)</text>
        <dbReference type="Rhea" id="RHEA:14105"/>
        <dbReference type="ChEBI" id="CHEBI:15378"/>
        <dbReference type="ChEBI" id="CHEBI:17388"/>
        <dbReference type="ChEBI" id="CHEBI:57540"/>
        <dbReference type="ChEBI" id="CHEBI:57945"/>
        <dbReference type="ChEBI" id="CHEBI:60039"/>
        <dbReference type="EC" id="1.5.1.2"/>
    </reaction>
</comment>
<dbReference type="OrthoDB" id="9805754at2"/>
<dbReference type="InterPro" id="IPR028939">
    <property type="entry name" value="P5C_Rdtase_cat_N"/>
</dbReference>
<comment type="pathway">
    <text evidence="5 8">Amino-acid biosynthesis; L-proline biosynthesis; L-proline from L-glutamate 5-semialdehyde: step 1/1.</text>
</comment>
<dbReference type="NCBIfam" id="TIGR00112">
    <property type="entry name" value="proC"/>
    <property type="match status" value="1"/>
</dbReference>
<feature type="binding site" evidence="7">
    <location>
        <position position="32"/>
    </location>
    <ligand>
        <name>NADP(+)</name>
        <dbReference type="ChEBI" id="CHEBI:58349"/>
    </ligand>
</feature>
<feature type="binding site" evidence="7">
    <location>
        <begin position="5"/>
        <end position="10"/>
    </location>
    <ligand>
        <name>NADP(+)</name>
        <dbReference type="ChEBI" id="CHEBI:58349"/>
    </ligand>
</feature>
<dbReference type="RefSeq" id="WP_048378993.1">
    <property type="nucleotide sequence ID" value="NZ_LDYE01000002.1"/>
</dbReference>
<evidence type="ECO:0000313" key="12">
    <source>
        <dbReference type="Proteomes" id="UP000221653"/>
    </source>
</evidence>
<dbReference type="EC" id="1.5.1.2" evidence="5 6"/>
<dbReference type="InterPro" id="IPR036291">
    <property type="entry name" value="NAD(P)-bd_dom_sf"/>
</dbReference>
<evidence type="ECO:0000256" key="1">
    <source>
        <dbReference type="ARBA" id="ARBA00005525"/>
    </source>
</evidence>
<dbReference type="Gene3D" id="3.40.50.720">
    <property type="entry name" value="NAD(P)-binding Rossmann-like Domain"/>
    <property type="match status" value="1"/>
</dbReference>
<evidence type="ECO:0000256" key="2">
    <source>
        <dbReference type="ARBA" id="ARBA00022857"/>
    </source>
</evidence>
<evidence type="ECO:0000256" key="5">
    <source>
        <dbReference type="HAMAP-Rule" id="MF_01925"/>
    </source>
</evidence>
<evidence type="ECO:0000256" key="8">
    <source>
        <dbReference type="RuleBase" id="RU003903"/>
    </source>
</evidence>